<dbReference type="AlphaFoldDB" id="A0A8J6DMF1"/>
<evidence type="ECO:0000313" key="3">
    <source>
        <dbReference type="Proteomes" id="UP000700334"/>
    </source>
</evidence>
<feature type="region of interest" description="Disordered" evidence="1">
    <location>
        <begin position="1"/>
        <end position="29"/>
    </location>
</feature>
<dbReference type="EMBL" id="JAGFMF010011777">
    <property type="protein sequence ID" value="KAG8513125.1"/>
    <property type="molecule type" value="Genomic_DNA"/>
</dbReference>
<sequence length="29" mass="3431">MLVARLRRPRSKPKHLRNRSPTTVKTLSM</sequence>
<reference evidence="2" key="1">
    <citation type="journal article" date="2021" name="Evol. Appl.">
        <title>The genome of the Pyrenean desman and the effects of bottlenecks and inbreeding on the genomic landscape of an endangered species.</title>
        <authorList>
            <person name="Escoda L."/>
            <person name="Castresana J."/>
        </authorList>
    </citation>
    <scope>NUCLEOTIDE SEQUENCE</scope>
    <source>
        <strain evidence="2">IBE-C5619</strain>
    </source>
</reference>
<gene>
    <name evidence="2" type="ORF">J0S82_002573</name>
</gene>
<proteinExistence type="predicted"/>
<evidence type="ECO:0000313" key="2">
    <source>
        <dbReference type="EMBL" id="KAG8513125.1"/>
    </source>
</evidence>
<protein>
    <submittedName>
        <fullName evidence="2">Uncharacterized protein</fullName>
    </submittedName>
</protein>
<keyword evidence="3" id="KW-1185">Reference proteome</keyword>
<feature type="compositionally biased region" description="Basic residues" evidence="1">
    <location>
        <begin position="1"/>
        <end position="18"/>
    </location>
</feature>
<comment type="caution">
    <text evidence="2">The sequence shown here is derived from an EMBL/GenBank/DDBJ whole genome shotgun (WGS) entry which is preliminary data.</text>
</comment>
<evidence type="ECO:0000256" key="1">
    <source>
        <dbReference type="SAM" id="MobiDB-lite"/>
    </source>
</evidence>
<feature type="compositionally biased region" description="Polar residues" evidence="1">
    <location>
        <begin position="19"/>
        <end position="29"/>
    </location>
</feature>
<organism evidence="2 3">
    <name type="scientific">Galemys pyrenaicus</name>
    <name type="common">Iberian desman</name>
    <name type="synonym">Pyrenean desman</name>
    <dbReference type="NCBI Taxonomy" id="202257"/>
    <lineage>
        <taxon>Eukaryota</taxon>
        <taxon>Metazoa</taxon>
        <taxon>Chordata</taxon>
        <taxon>Craniata</taxon>
        <taxon>Vertebrata</taxon>
        <taxon>Euteleostomi</taxon>
        <taxon>Mammalia</taxon>
        <taxon>Eutheria</taxon>
        <taxon>Laurasiatheria</taxon>
        <taxon>Eulipotyphla</taxon>
        <taxon>Talpidae</taxon>
        <taxon>Galemys</taxon>
    </lineage>
</organism>
<accession>A0A8J6DMF1</accession>
<dbReference type="Proteomes" id="UP000700334">
    <property type="component" value="Unassembled WGS sequence"/>
</dbReference>
<name>A0A8J6DMF1_GALPY</name>